<dbReference type="Pfam" id="PF00534">
    <property type="entry name" value="Glycos_transf_1"/>
    <property type="match status" value="1"/>
</dbReference>
<proteinExistence type="predicted"/>
<dbReference type="EMBL" id="CP163445">
    <property type="protein sequence ID" value="XDQ78392.1"/>
    <property type="molecule type" value="Genomic_DNA"/>
</dbReference>
<evidence type="ECO:0000259" key="4">
    <source>
        <dbReference type="Pfam" id="PF13439"/>
    </source>
</evidence>
<dbReference type="Pfam" id="PF13439">
    <property type="entry name" value="Glyco_transf_4"/>
    <property type="match status" value="1"/>
</dbReference>
<keyword evidence="2" id="KW-0808">Transferase</keyword>
<dbReference type="SUPFAM" id="SSF53756">
    <property type="entry name" value="UDP-Glycosyltransferase/glycogen phosphorylase"/>
    <property type="match status" value="1"/>
</dbReference>
<protein>
    <submittedName>
        <fullName evidence="5">Glycosyltransferase</fullName>
    </submittedName>
</protein>
<keyword evidence="1" id="KW-0328">Glycosyltransferase</keyword>
<dbReference type="InterPro" id="IPR050194">
    <property type="entry name" value="Glycosyltransferase_grp1"/>
</dbReference>
<sequence length="399" mass="43193">MRILLVTHRFAGDEAGGTEILADDLTRALMARGLDVAWLAAGDPPSPQQRTAAEYISVPAVFARDYPAGWHAQEVQQAARIEQLLASRPAVDLVHVLHFSRIGLAFLDTAPLRDVPVVATLTDYTAVCPDHQLLVRSTGGQCTSTAPSSACTGCLDAPMNAADEVQLWRDRNVAWLNDQVRALWTQTPHQAAELAKAGVAMNKMVRNQARYGLPGSWQSLAESSGGSEYLLFLGRCSPEKGLHVVLDALAESPTMLPLLVATVPDDAEYEGRMRLVAAANPRVRWLPPLSRSDVGPVLAGARALLVPSQWWENHPIVAHEARALGVPVWSSAVPSMRHLADDGGVHLVEQYADPGSWRQAIDAAAGCRGPRVSSFGRRVAAFEAFVDEMVSVYRKEVAR</sequence>
<accession>A0AB39TE87</accession>
<evidence type="ECO:0000259" key="3">
    <source>
        <dbReference type="Pfam" id="PF00534"/>
    </source>
</evidence>
<dbReference type="Gene3D" id="3.40.50.2000">
    <property type="entry name" value="Glycogen Phosphorylase B"/>
    <property type="match status" value="2"/>
</dbReference>
<dbReference type="PANTHER" id="PTHR45947:SF13">
    <property type="entry name" value="TRANSFERASE"/>
    <property type="match status" value="1"/>
</dbReference>
<organism evidence="5">
    <name type="scientific">Streptomyces sp. Y1</name>
    <dbReference type="NCBI Taxonomy" id="3238634"/>
    <lineage>
        <taxon>Bacteria</taxon>
        <taxon>Bacillati</taxon>
        <taxon>Actinomycetota</taxon>
        <taxon>Actinomycetes</taxon>
        <taxon>Kitasatosporales</taxon>
        <taxon>Streptomycetaceae</taxon>
        <taxon>Streptomyces</taxon>
    </lineage>
</organism>
<dbReference type="PANTHER" id="PTHR45947">
    <property type="entry name" value="SULFOQUINOVOSYL TRANSFERASE SQD2"/>
    <property type="match status" value="1"/>
</dbReference>
<reference evidence="5" key="1">
    <citation type="submission" date="2024-07" db="EMBL/GenBank/DDBJ databases">
        <authorList>
            <person name="Yu S.T."/>
        </authorList>
    </citation>
    <scope>NUCLEOTIDE SEQUENCE</scope>
    <source>
        <strain evidence="5">Y1</strain>
    </source>
</reference>
<dbReference type="AlphaFoldDB" id="A0AB39TE87"/>
<dbReference type="InterPro" id="IPR028098">
    <property type="entry name" value="Glyco_trans_4-like_N"/>
</dbReference>
<dbReference type="GO" id="GO:1901137">
    <property type="term" value="P:carbohydrate derivative biosynthetic process"/>
    <property type="evidence" value="ECO:0007669"/>
    <property type="project" value="UniProtKB-ARBA"/>
</dbReference>
<evidence type="ECO:0000313" key="5">
    <source>
        <dbReference type="EMBL" id="XDQ78392.1"/>
    </source>
</evidence>
<evidence type="ECO:0000256" key="2">
    <source>
        <dbReference type="ARBA" id="ARBA00022679"/>
    </source>
</evidence>
<dbReference type="RefSeq" id="WP_369182863.1">
    <property type="nucleotide sequence ID" value="NZ_CP163445.1"/>
</dbReference>
<name>A0AB39TE87_9ACTN</name>
<gene>
    <name evidence="5" type="ORF">AB2U05_07850</name>
</gene>
<dbReference type="InterPro" id="IPR001296">
    <property type="entry name" value="Glyco_trans_1"/>
</dbReference>
<feature type="domain" description="Glycosyltransferase subfamily 4-like N-terminal" evidence="4">
    <location>
        <begin position="16"/>
        <end position="121"/>
    </location>
</feature>
<dbReference type="GO" id="GO:0016757">
    <property type="term" value="F:glycosyltransferase activity"/>
    <property type="evidence" value="ECO:0007669"/>
    <property type="project" value="UniProtKB-KW"/>
</dbReference>
<feature type="domain" description="Glycosyl transferase family 1" evidence="3">
    <location>
        <begin position="225"/>
        <end position="363"/>
    </location>
</feature>
<evidence type="ECO:0000256" key="1">
    <source>
        <dbReference type="ARBA" id="ARBA00022676"/>
    </source>
</evidence>